<organism evidence="10 11">
    <name type="scientific">Pantoea coffeiphila</name>
    <dbReference type="NCBI Taxonomy" id="1465635"/>
    <lineage>
        <taxon>Bacteria</taxon>
        <taxon>Pseudomonadati</taxon>
        <taxon>Pseudomonadota</taxon>
        <taxon>Gammaproteobacteria</taxon>
        <taxon>Enterobacterales</taxon>
        <taxon>Erwiniaceae</taxon>
        <taxon>Pantoea</taxon>
    </lineage>
</organism>
<comment type="pathway">
    <text evidence="2 8">Cofactor biosynthesis; biotin biosynthesis.</text>
</comment>
<protein>
    <recommendedName>
        <fullName evidence="3 8">Malonyl-[acyl-carrier protein] O-methyltransferase</fullName>
        <shortName evidence="8">Malonyl-ACP O-methyltransferase</shortName>
        <ecNumber evidence="3 8">2.1.1.197</ecNumber>
    </recommendedName>
    <alternativeName>
        <fullName evidence="8">Biotin synthesis protein BioC</fullName>
    </alternativeName>
</protein>
<evidence type="ECO:0000256" key="2">
    <source>
        <dbReference type="ARBA" id="ARBA00004746"/>
    </source>
</evidence>
<dbReference type="PANTHER" id="PTHR43464">
    <property type="entry name" value="METHYLTRANSFERASE"/>
    <property type="match status" value="1"/>
</dbReference>
<dbReference type="EC" id="2.1.1.197" evidence="3 8"/>
<evidence type="ECO:0000256" key="7">
    <source>
        <dbReference type="ARBA" id="ARBA00022756"/>
    </source>
</evidence>
<keyword evidence="11" id="KW-1185">Reference proteome</keyword>
<evidence type="ECO:0000256" key="8">
    <source>
        <dbReference type="HAMAP-Rule" id="MF_00835"/>
    </source>
</evidence>
<comment type="caution">
    <text evidence="10">The sequence shown here is derived from an EMBL/GenBank/DDBJ whole genome shotgun (WGS) entry which is preliminary data.</text>
</comment>
<dbReference type="InterPro" id="IPR011814">
    <property type="entry name" value="BioC"/>
</dbReference>
<dbReference type="Gene3D" id="3.40.50.150">
    <property type="entry name" value="Vaccinia Virus protein VP39"/>
    <property type="match status" value="1"/>
</dbReference>
<dbReference type="EMBL" id="PDET01000001">
    <property type="protein sequence ID" value="PRD17525.1"/>
    <property type="molecule type" value="Genomic_DNA"/>
</dbReference>
<keyword evidence="6 8" id="KW-0949">S-adenosyl-L-methionine</keyword>
<dbReference type="NCBIfam" id="TIGR02072">
    <property type="entry name" value="BioC"/>
    <property type="match status" value="1"/>
</dbReference>
<comment type="similarity">
    <text evidence="8">Belongs to the methyltransferase superfamily.</text>
</comment>
<dbReference type="GO" id="GO:0008757">
    <property type="term" value="F:S-adenosylmethionine-dependent methyltransferase activity"/>
    <property type="evidence" value="ECO:0007669"/>
    <property type="project" value="InterPro"/>
</dbReference>
<dbReference type="GO" id="GO:0010340">
    <property type="term" value="F:carboxyl-O-methyltransferase activity"/>
    <property type="evidence" value="ECO:0007669"/>
    <property type="project" value="UniProtKB-UniRule"/>
</dbReference>
<evidence type="ECO:0000256" key="5">
    <source>
        <dbReference type="ARBA" id="ARBA00022679"/>
    </source>
</evidence>
<dbReference type="PANTHER" id="PTHR43464:SF94">
    <property type="entry name" value="MALONYL-[ACYL-CARRIER PROTEIN] O-METHYLTRANSFERASE"/>
    <property type="match status" value="1"/>
</dbReference>
<dbReference type="Pfam" id="PF08241">
    <property type="entry name" value="Methyltransf_11"/>
    <property type="match status" value="1"/>
</dbReference>
<evidence type="ECO:0000256" key="3">
    <source>
        <dbReference type="ARBA" id="ARBA00012327"/>
    </source>
</evidence>
<dbReference type="RefSeq" id="WP_105591123.1">
    <property type="nucleotide sequence ID" value="NZ_PDET01000001.1"/>
</dbReference>
<dbReference type="HAMAP" id="MF_00835">
    <property type="entry name" value="BioC"/>
    <property type="match status" value="1"/>
</dbReference>
<accession>A0A2S9IIA5</accession>
<dbReference type="GO" id="GO:0102130">
    <property type="term" value="F:malonyl-CoA methyltransferase activity"/>
    <property type="evidence" value="ECO:0007669"/>
    <property type="project" value="UniProtKB-EC"/>
</dbReference>
<dbReference type="GO" id="GO:0009102">
    <property type="term" value="P:biotin biosynthetic process"/>
    <property type="evidence" value="ECO:0007669"/>
    <property type="project" value="UniProtKB-UniRule"/>
</dbReference>
<evidence type="ECO:0000256" key="6">
    <source>
        <dbReference type="ARBA" id="ARBA00022691"/>
    </source>
</evidence>
<dbReference type="CDD" id="cd02440">
    <property type="entry name" value="AdoMet_MTases"/>
    <property type="match status" value="1"/>
</dbReference>
<evidence type="ECO:0000313" key="11">
    <source>
        <dbReference type="Proteomes" id="UP000239181"/>
    </source>
</evidence>
<dbReference type="Proteomes" id="UP000239181">
    <property type="component" value="Unassembled WGS sequence"/>
</dbReference>
<dbReference type="AlphaFoldDB" id="A0A2S9IIA5"/>
<dbReference type="OrthoDB" id="9760689at2"/>
<sequence>MLQAIDKRAVAVAFGRAASGYNQHAELQRLCGERLMALARRGSTMQVLDAGCGTGWFSQRWQQNGHRVTALDLSAEMLLQAESSAVASDYRLGDIEALPFADASFDRCWSNLAVQWCSDLRQGLSELYRVTRPGGQVLFSTLEAGSLHEVTAAWQALGAEVPLNPQLTANEIAQAGIGMNLQLHRFTLTLAYPDAISAIRSLKGTGVTHLHRGRESHFLNRERLQQLEHVWSRDRRGCLLSWKLILGVIERE</sequence>
<evidence type="ECO:0000259" key="9">
    <source>
        <dbReference type="Pfam" id="PF08241"/>
    </source>
</evidence>
<dbReference type="UniPathway" id="UPA00078"/>
<dbReference type="InterPro" id="IPR013216">
    <property type="entry name" value="Methyltransf_11"/>
</dbReference>
<name>A0A2S9IIA5_9GAMM</name>
<dbReference type="SUPFAM" id="SSF53335">
    <property type="entry name" value="S-adenosyl-L-methionine-dependent methyltransferases"/>
    <property type="match status" value="1"/>
</dbReference>
<dbReference type="InterPro" id="IPR029063">
    <property type="entry name" value="SAM-dependent_MTases_sf"/>
</dbReference>
<keyword evidence="5 8" id="KW-0808">Transferase</keyword>
<proteinExistence type="inferred from homology"/>
<keyword evidence="7 8" id="KW-0093">Biotin biosynthesis</keyword>
<comment type="function">
    <text evidence="8">Converts the free carboxyl group of a malonyl-thioester to its methyl ester by transfer of a methyl group from S-adenosyl-L-methionine (SAM). It allows to synthesize pimeloyl-ACP via the fatty acid synthetic pathway.</text>
</comment>
<keyword evidence="4 8" id="KW-0489">Methyltransferase</keyword>
<gene>
    <name evidence="8 10" type="primary">bioC</name>
    <name evidence="10" type="ORF">CQW29_02565</name>
</gene>
<feature type="domain" description="Methyltransferase type 11" evidence="9">
    <location>
        <begin position="48"/>
        <end position="139"/>
    </location>
</feature>
<comment type="catalytic activity">
    <reaction evidence="1 8">
        <text>malonyl-[ACP] + S-adenosyl-L-methionine = malonyl-[ACP] methyl ester + S-adenosyl-L-homocysteine</text>
        <dbReference type="Rhea" id="RHEA:17105"/>
        <dbReference type="Rhea" id="RHEA-COMP:9623"/>
        <dbReference type="Rhea" id="RHEA-COMP:9954"/>
        <dbReference type="ChEBI" id="CHEBI:57856"/>
        <dbReference type="ChEBI" id="CHEBI:59789"/>
        <dbReference type="ChEBI" id="CHEBI:78449"/>
        <dbReference type="ChEBI" id="CHEBI:78845"/>
        <dbReference type="EC" id="2.1.1.197"/>
    </reaction>
</comment>
<evidence type="ECO:0000313" key="10">
    <source>
        <dbReference type="EMBL" id="PRD17525.1"/>
    </source>
</evidence>
<dbReference type="GO" id="GO:0032259">
    <property type="term" value="P:methylation"/>
    <property type="evidence" value="ECO:0007669"/>
    <property type="project" value="UniProtKB-KW"/>
</dbReference>
<reference evidence="10 11" key="1">
    <citation type="submission" date="2017-10" db="EMBL/GenBank/DDBJ databases">
        <title>Draft genome of two endophytic bacteria isolated from 'guarana' Paullinia cupana (Mart.) Ducke.</title>
        <authorList>
            <person name="Siqueira K.A."/>
            <person name="Liotti R.G."/>
            <person name="Mendes T.A."/>
            <person name="Soares M.A."/>
        </authorList>
    </citation>
    <scope>NUCLEOTIDE SEQUENCE [LARGE SCALE GENOMIC DNA]</scope>
    <source>
        <strain evidence="10 11">342</strain>
    </source>
</reference>
<evidence type="ECO:0000256" key="1">
    <source>
        <dbReference type="ARBA" id="ARBA00000852"/>
    </source>
</evidence>
<evidence type="ECO:0000256" key="4">
    <source>
        <dbReference type="ARBA" id="ARBA00022603"/>
    </source>
</evidence>